<evidence type="ECO:0000256" key="3">
    <source>
        <dbReference type="ARBA" id="ARBA00022490"/>
    </source>
</evidence>
<organism evidence="5">
    <name type="scientific">marine sediment metagenome</name>
    <dbReference type="NCBI Taxonomy" id="412755"/>
    <lineage>
        <taxon>unclassified sequences</taxon>
        <taxon>metagenomes</taxon>
        <taxon>ecological metagenomes</taxon>
    </lineage>
</organism>
<dbReference type="InterPro" id="IPR039315">
    <property type="entry name" value="CheW"/>
</dbReference>
<evidence type="ECO:0000256" key="1">
    <source>
        <dbReference type="ARBA" id="ARBA00004496"/>
    </source>
</evidence>
<dbReference type="PROSITE" id="PS50851">
    <property type="entry name" value="CHEW"/>
    <property type="match status" value="1"/>
</dbReference>
<dbReference type="InterPro" id="IPR036061">
    <property type="entry name" value="CheW-like_dom_sf"/>
</dbReference>
<dbReference type="EMBL" id="LAZR01002707">
    <property type="protein sequence ID" value="KKN26598.1"/>
    <property type="molecule type" value="Genomic_DNA"/>
</dbReference>
<dbReference type="CDD" id="cd00732">
    <property type="entry name" value="CheW"/>
    <property type="match status" value="1"/>
</dbReference>
<dbReference type="InterPro" id="IPR002545">
    <property type="entry name" value="CheW-lke_dom"/>
</dbReference>
<dbReference type="GO" id="GO:0006935">
    <property type="term" value="P:chemotaxis"/>
    <property type="evidence" value="ECO:0007669"/>
    <property type="project" value="InterPro"/>
</dbReference>
<dbReference type="SMART" id="SM00260">
    <property type="entry name" value="CheW"/>
    <property type="match status" value="1"/>
</dbReference>
<dbReference type="PANTHER" id="PTHR22617">
    <property type="entry name" value="CHEMOTAXIS SENSOR HISTIDINE KINASE-RELATED"/>
    <property type="match status" value="1"/>
</dbReference>
<sequence length="170" mass="18619">MMSQINNTENDVLNVLDVMDGNENGALQYLTFELEDEHYGVEILRVQEIKGWDNVTPIPNTPSHVCGVLNLRGVIVPIIDLRLLFGMTFNEYTKTTVVIVLKVQGITPRIVGVVVDAVSDAQSISADAISVAPDLGNVVSTHFIDGITNIDDRMVMLLDVDKLLSIEQVG</sequence>
<name>A0A0F9SB41_9ZZZZ</name>
<feature type="domain" description="CheW-like" evidence="4">
    <location>
        <begin position="26"/>
        <end position="169"/>
    </location>
</feature>
<dbReference type="AlphaFoldDB" id="A0A0F9SB41"/>
<comment type="caution">
    <text evidence="5">The sequence shown here is derived from an EMBL/GenBank/DDBJ whole genome shotgun (WGS) entry which is preliminary data.</text>
</comment>
<dbReference type="Pfam" id="PF01584">
    <property type="entry name" value="CheW"/>
    <property type="match status" value="1"/>
</dbReference>
<dbReference type="PANTHER" id="PTHR22617:SF45">
    <property type="entry name" value="CHEMOTAXIS PROTEIN CHEW"/>
    <property type="match status" value="1"/>
</dbReference>
<dbReference type="Gene3D" id="2.30.30.40">
    <property type="entry name" value="SH3 Domains"/>
    <property type="match status" value="1"/>
</dbReference>
<dbReference type="Gene3D" id="2.40.50.180">
    <property type="entry name" value="CheA-289, Domain 4"/>
    <property type="match status" value="1"/>
</dbReference>
<gene>
    <name evidence="5" type="ORF">LCGC14_0873160</name>
</gene>
<dbReference type="GO" id="GO:0005829">
    <property type="term" value="C:cytosol"/>
    <property type="evidence" value="ECO:0007669"/>
    <property type="project" value="TreeGrafter"/>
</dbReference>
<evidence type="ECO:0000256" key="2">
    <source>
        <dbReference type="ARBA" id="ARBA00021483"/>
    </source>
</evidence>
<dbReference type="SUPFAM" id="SSF50341">
    <property type="entry name" value="CheW-like"/>
    <property type="match status" value="1"/>
</dbReference>
<evidence type="ECO:0000259" key="4">
    <source>
        <dbReference type="PROSITE" id="PS50851"/>
    </source>
</evidence>
<proteinExistence type="predicted"/>
<protein>
    <recommendedName>
        <fullName evidence="2">Chemotaxis protein CheW</fullName>
    </recommendedName>
</protein>
<comment type="subcellular location">
    <subcellularLocation>
        <location evidence="1">Cytoplasm</location>
    </subcellularLocation>
</comment>
<evidence type="ECO:0000313" key="5">
    <source>
        <dbReference type="EMBL" id="KKN26598.1"/>
    </source>
</evidence>
<dbReference type="GO" id="GO:0007165">
    <property type="term" value="P:signal transduction"/>
    <property type="evidence" value="ECO:0007669"/>
    <property type="project" value="InterPro"/>
</dbReference>
<accession>A0A0F9SB41</accession>
<reference evidence="5" key="1">
    <citation type="journal article" date="2015" name="Nature">
        <title>Complex archaea that bridge the gap between prokaryotes and eukaryotes.</title>
        <authorList>
            <person name="Spang A."/>
            <person name="Saw J.H."/>
            <person name="Jorgensen S.L."/>
            <person name="Zaremba-Niedzwiedzka K."/>
            <person name="Martijn J."/>
            <person name="Lind A.E."/>
            <person name="van Eijk R."/>
            <person name="Schleper C."/>
            <person name="Guy L."/>
            <person name="Ettema T.J."/>
        </authorList>
    </citation>
    <scope>NUCLEOTIDE SEQUENCE</scope>
</reference>
<keyword evidence="3" id="KW-0963">Cytoplasm</keyword>